<keyword evidence="7" id="KW-0482">Metalloprotease</keyword>
<organism evidence="11 12">
    <name type="scientific">Pontibacter mangrovi</name>
    <dbReference type="NCBI Taxonomy" id="2589816"/>
    <lineage>
        <taxon>Bacteria</taxon>
        <taxon>Pseudomonadati</taxon>
        <taxon>Bacteroidota</taxon>
        <taxon>Cytophagia</taxon>
        <taxon>Cytophagales</taxon>
        <taxon>Hymenobacteraceae</taxon>
        <taxon>Pontibacter</taxon>
    </lineage>
</organism>
<dbReference type="Pfam" id="PF07504">
    <property type="entry name" value="FTP"/>
    <property type="match status" value="1"/>
</dbReference>
<dbReference type="InterPro" id="IPR013856">
    <property type="entry name" value="Peptidase_M4_domain"/>
</dbReference>
<feature type="active site" evidence="8">
    <location>
        <position position="379"/>
    </location>
</feature>
<dbReference type="GO" id="GO:0046872">
    <property type="term" value="F:metal ion binding"/>
    <property type="evidence" value="ECO:0007669"/>
    <property type="project" value="UniProtKB-KW"/>
</dbReference>
<dbReference type="InterPro" id="IPR026444">
    <property type="entry name" value="Secre_tail"/>
</dbReference>
<proteinExistence type="inferred from homology"/>
<dbReference type="Pfam" id="PF00041">
    <property type="entry name" value="fn3"/>
    <property type="match status" value="1"/>
</dbReference>
<dbReference type="Gene3D" id="3.10.170.10">
    <property type="match status" value="1"/>
</dbReference>
<evidence type="ECO:0000256" key="3">
    <source>
        <dbReference type="ARBA" id="ARBA00022723"/>
    </source>
</evidence>
<dbReference type="EMBL" id="VFRQ01000001">
    <property type="protein sequence ID" value="TPE45937.1"/>
    <property type="molecule type" value="Genomic_DNA"/>
</dbReference>
<dbReference type="InterPro" id="IPR027268">
    <property type="entry name" value="Peptidase_M4/M1_CTD_sf"/>
</dbReference>
<gene>
    <name evidence="11" type="ORF">FJM65_00915</name>
</gene>
<evidence type="ECO:0000256" key="9">
    <source>
        <dbReference type="SAM" id="SignalP"/>
    </source>
</evidence>
<sequence length="1042" mass="111838">MRKVYILASLLIGGLSWQASAQDNLGQRVKANVQEAHGAPTLIDFKANGNQKLRASEAPQALRSYLGMQPGEELKLKKQETDKLGFVHQRYTQYYQNVPVEYADLTIHSKNDVVQAMSGEFKHVKGLDTKPALPERAALQKAISYVGAKTYAWQDKDQEAWIRKDRNNPKATFLPEGELVIVRNYLSSDKEKQGQQTLAWKFDVYALEPLSRAYVYVDAHSGDIVHTNAIIKHAAASGTASTRYSGTQTITTDSYNGSYRLRDASRGSGIETYDCNTITSYNTAVDFTDNDNNWTSAEFANTAKDNAALDAHWAAQKTYDYFKIKHNRNSYDGNGAKIKSYVHYDQNYENAFWNGSVMTYGDGATRFDALTSLDVGAHEIGHAVCSSTADLVYSNESGALNEGLSDIWAAAVEYYAAPNKSTWLIGEDIDKQRPSLRSMVDPNAESQPDTYKGSYWYTGTGDNGGVHTNSGVINHWFYILSVGKSGTNDLGTGFNVSGIGIEAAAKIVYRMESVYMSANSTYADARTFAIQAAEDLYGAGSNAVVQTTNAWNAVGVGGKYGEISYCASQGNNSSYEWIAGVKIGSFTKTSGAAGYSDFTGTTVTLAPGSSNAVQLTPGFASSTYSEYWKIWIDYNKDGDFNDAGELAFDAGSLSKSAVSGTMNIASSASGTTRMRVSMKYNGAQTVCESFGYGEVEDYTVSFSGATPTCNSPTGLTASNISATSATLSWSAVSGASSYNVRFRPTGTSTWTTGSVTGTSASATGLTAGTNYEYQVNTVCAGGSSAYSSSATFTTTAGSVTYCASKGSNSSYEWIDLVQFAGINKSSGNDGGYKDNTSLVGTVAPGSSQTIYISAGFASSAYTEYWKIWIDFNQDGDFEDSGELVVSGSSSSSGTLSATVSVPSTALLGTTRMRVSMKYNAAQTACETFSYGEVEDYSISVSNTITAIAAATKAGDSGKAEVLGHEQSVAALAYPNPAHDYLNIAAPAQDTQLRVTSVTGAEVMQLQLQKGINRVDVVRLPKGIYTIELFDGQKQLFQRFVKE</sequence>
<dbReference type="GO" id="GO:0004222">
    <property type="term" value="F:metalloendopeptidase activity"/>
    <property type="evidence" value="ECO:0007669"/>
    <property type="project" value="InterPro"/>
</dbReference>
<evidence type="ECO:0000313" key="12">
    <source>
        <dbReference type="Proteomes" id="UP000316727"/>
    </source>
</evidence>
<dbReference type="CDD" id="cd09597">
    <property type="entry name" value="M4_TLP"/>
    <property type="match status" value="1"/>
</dbReference>
<dbReference type="Gene3D" id="2.60.40.10">
    <property type="entry name" value="Immunoglobulins"/>
    <property type="match status" value="1"/>
</dbReference>
<dbReference type="PANTHER" id="PTHR33794:SF1">
    <property type="entry name" value="BACILLOLYSIN"/>
    <property type="match status" value="1"/>
</dbReference>
<dbReference type="InterPro" id="IPR023612">
    <property type="entry name" value="Peptidase_M4"/>
</dbReference>
<evidence type="ECO:0000256" key="7">
    <source>
        <dbReference type="ARBA" id="ARBA00023049"/>
    </source>
</evidence>
<dbReference type="GO" id="GO:0006508">
    <property type="term" value="P:proteolysis"/>
    <property type="evidence" value="ECO:0007669"/>
    <property type="project" value="UniProtKB-KW"/>
</dbReference>
<dbReference type="RefSeq" id="WP_140618425.1">
    <property type="nucleotide sequence ID" value="NZ_VFRQ01000001.1"/>
</dbReference>
<feature type="domain" description="Fibronectin type-III" evidence="10">
    <location>
        <begin position="711"/>
        <end position="797"/>
    </location>
</feature>
<dbReference type="InterPro" id="IPR001570">
    <property type="entry name" value="Peptidase_M4_C_domain"/>
</dbReference>
<dbReference type="InterPro" id="IPR036116">
    <property type="entry name" value="FN3_sf"/>
</dbReference>
<dbReference type="Pfam" id="PF01447">
    <property type="entry name" value="Peptidase_M4"/>
    <property type="match status" value="1"/>
</dbReference>
<evidence type="ECO:0000256" key="5">
    <source>
        <dbReference type="ARBA" id="ARBA00022801"/>
    </source>
</evidence>
<comment type="caution">
    <text evidence="11">The sequence shown here is derived from an EMBL/GenBank/DDBJ whole genome shotgun (WGS) entry which is preliminary data.</text>
</comment>
<comment type="similarity">
    <text evidence="1">Belongs to the peptidase M4 family.</text>
</comment>
<evidence type="ECO:0000256" key="2">
    <source>
        <dbReference type="ARBA" id="ARBA00022670"/>
    </source>
</evidence>
<evidence type="ECO:0000256" key="4">
    <source>
        <dbReference type="ARBA" id="ARBA00022729"/>
    </source>
</evidence>
<dbReference type="InterPro" id="IPR013783">
    <property type="entry name" value="Ig-like_fold"/>
</dbReference>
<dbReference type="OrthoDB" id="291295at2"/>
<feature type="active site" description="Proton donor" evidence="8">
    <location>
        <position position="467"/>
    </location>
</feature>
<keyword evidence="5" id="KW-0378">Hydrolase</keyword>
<accession>A0A501WG26</accession>
<evidence type="ECO:0000256" key="8">
    <source>
        <dbReference type="PIRSR" id="PIRSR623612-1"/>
    </source>
</evidence>
<dbReference type="InterPro" id="IPR011096">
    <property type="entry name" value="FTP_domain"/>
</dbReference>
<dbReference type="PRINTS" id="PR00730">
    <property type="entry name" value="THERMOLYSIN"/>
</dbReference>
<evidence type="ECO:0000256" key="6">
    <source>
        <dbReference type="ARBA" id="ARBA00022833"/>
    </source>
</evidence>
<protein>
    <submittedName>
        <fullName evidence="11">T9SS type A sorting domain-containing protein</fullName>
    </submittedName>
</protein>
<evidence type="ECO:0000256" key="1">
    <source>
        <dbReference type="ARBA" id="ARBA00009388"/>
    </source>
</evidence>
<keyword evidence="2" id="KW-0645">Protease</keyword>
<dbReference type="NCBIfam" id="TIGR04183">
    <property type="entry name" value="Por_Secre_tail"/>
    <property type="match status" value="1"/>
</dbReference>
<dbReference type="PROSITE" id="PS50853">
    <property type="entry name" value="FN3"/>
    <property type="match status" value="1"/>
</dbReference>
<dbReference type="SUPFAM" id="SSF55486">
    <property type="entry name" value="Metalloproteases ('zincins'), catalytic domain"/>
    <property type="match status" value="1"/>
</dbReference>
<feature type="signal peptide" evidence="9">
    <location>
        <begin position="1"/>
        <end position="21"/>
    </location>
</feature>
<feature type="chain" id="PRO_5021334024" evidence="9">
    <location>
        <begin position="22"/>
        <end position="1042"/>
    </location>
</feature>
<reference evidence="11 12" key="1">
    <citation type="submission" date="2019-06" db="EMBL/GenBank/DDBJ databases">
        <title>A novel bacterium of genus Pontibacter, isolated from marine sediment.</title>
        <authorList>
            <person name="Huang H."/>
            <person name="Mo K."/>
            <person name="Hu Y."/>
        </authorList>
    </citation>
    <scope>NUCLEOTIDE SEQUENCE [LARGE SCALE GENOMIC DNA]</scope>
    <source>
        <strain evidence="11 12">HB172049</strain>
    </source>
</reference>
<evidence type="ECO:0000259" key="10">
    <source>
        <dbReference type="PROSITE" id="PS50853"/>
    </source>
</evidence>
<dbReference type="CDD" id="cd00063">
    <property type="entry name" value="FN3"/>
    <property type="match status" value="1"/>
</dbReference>
<dbReference type="Proteomes" id="UP000316727">
    <property type="component" value="Unassembled WGS sequence"/>
</dbReference>
<name>A0A501WG26_9BACT</name>
<dbReference type="SMART" id="SM00060">
    <property type="entry name" value="FN3"/>
    <property type="match status" value="1"/>
</dbReference>
<dbReference type="SUPFAM" id="SSF49265">
    <property type="entry name" value="Fibronectin type III"/>
    <property type="match status" value="1"/>
</dbReference>
<dbReference type="Gene3D" id="3.10.450.490">
    <property type="match status" value="1"/>
</dbReference>
<dbReference type="Pfam" id="PF02868">
    <property type="entry name" value="Peptidase_M4_C"/>
    <property type="match status" value="1"/>
</dbReference>
<keyword evidence="3" id="KW-0479">Metal-binding</keyword>
<dbReference type="InterPro" id="IPR003961">
    <property type="entry name" value="FN3_dom"/>
</dbReference>
<dbReference type="Pfam" id="PF18962">
    <property type="entry name" value="Por_Secre_tail"/>
    <property type="match status" value="1"/>
</dbReference>
<dbReference type="Pfam" id="PF20009">
    <property type="entry name" value="GEVED"/>
    <property type="match status" value="2"/>
</dbReference>
<keyword evidence="6" id="KW-0862">Zinc</keyword>
<dbReference type="PANTHER" id="PTHR33794">
    <property type="entry name" value="BACILLOLYSIN"/>
    <property type="match status" value="1"/>
</dbReference>
<keyword evidence="12" id="KW-1185">Reference proteome</keyword>
<dbReference type="InterPro" id="IPR045474">
    <property type="entry name" value="GEVED"/>
</dbReference>
<evidence type="ECO:0000313" key="11">
    <source>
        <dbReference type="EMBL" id="TPE45937.1"/>
    </source>
</evidence>
<dbReference type="Gene3D" id="1.10.390.10">
    <property type="entry name" value="Neutral Protease Domain 2"/>
    <property type="match status" value="1"/>
</dbReference>
<dbReference type="InterPro" id="IPR050728">
    <property type="entry name" value="Zinc_Metalloprotease_M4"/>
</dbReference>
<dbReference type="AlphaFoldDB" id="A0A501WG26"/>
<keyword evidence="4 9" id="KW-0732">Signal</keyword>